<comment type="subcellular location">
    <subcellularLocation>
        <location evidence="1">Nucleus</location>
    </subcellularLocation>
</comment>
<dbReference type="Proteomes" id="UP000737018">
    <property type="component" value="Unassembled WGS sequence"/>
</dbReference>
<feature type="region of interest" description="Disordered" evidence="3">
    <location>
        <begin position="1"/>
        <end position="23"/>
    </location>
</feature>
<evidence type="ECO:0000256" key="3">
    <source>
        <dbReference type="SAM" id="MobiDB-lite"/>
    </source>
</evidence>
<feature type="compositionally biased region" description="Polar residues" evidence="3">
    <location>
        <begin position="10"/>
        <end position="19"/>
    </location>
</feature>
<gene>
    <name evidence="5" type="ORF">CMV_002627</name>
</gene>
<organism evidence="5 6">
    <name type="scientific">Castanea mollissima</name>
    <name type="common">Chinese chestnut</name>
    <dbReference type="NCBI Taxonomy" id="60419"/>
    <lineage>
        <taxon>Eukaryota</taxon>
        <taxon>Viridiplantae</taxon>
        <taxon>Streptophyta</taxon>
        <taxon>Embryophyta</taxon>
        <taxon>Tracheophyta</taxon>
        <taxon>Spermatophyta</taxon>
        <taxon>Magnoliopsida</taxon>
        <taxon>eudicotyledons</taxon>
        <taxon>Gunneridae</taxon>
        <taxon>Pentapetalae</taxon>
        <taxon>rosids</taxon>
        <taxon>fabids</taxon>
        <taxon>Fagales</taxon>
        <taxon>Fagaceae</taxon>
        <taxon>Castanea</taxon>
    </lineage>
</organism>
<name>A0A8J4RUF8_9ROSI</name>
<dbReference type="InterPro" id="IPR036529">
    <property type="entry name" value="KIX_dom_sf"/>
</dbReference>
<keyword evidence="2" id="KW-0539">Nucleus</keyword>
<comment type="caution">
    <text evidence="5">The sequence shown here is derived from an EMBL/GenBank/DDBJ whole genome shotgun (WGS) entry which is preliminary data.</text>
</comment>
<dbReference type="GO" id="GO:0005634">
    <property type="term" value="C:nucleus"/>
    <property type="evidence" value="ECO:0007669"/>
    <property type="project" value="UniProtKB-SubCell"/>
</dbReference>
<dbReference type="SUPFAM" id="SSF47040">
    <property type="entry name" value="Kix domain of CBP (creb binding protein)"/>
    <property type="match status" value="1"/>
</dbReference>
<evidence type="ECO:0000313" key="5">
    <source>
        <dbReference type="EMBL" id="KAF3973999.1"/>
    </source>
</evidence>
<evidence type="ECO:0000256" key="2">
    <source>
        <dbReference type="ARBA" id="ARBA00023242"/>
    </source>
</evidence>
<dbReference type="Gene3D" id="1.10.246.20">
    <property type="entry name" value="Coactivator CBP, KIX domain"/>
    <property type="match status" value="1"/>
</dbReference>
<keyword evidence="6" id="KW-1185">Reference proteome</keyword>
<protein>
    <recommendedName>
        <fullName evidence="4">Mediator complex subunit 15 KIX domain-containing protein</fullName>
    </recommendedName>
</protein>
<dbReference type="PANTHER" id="PTHR33137:SF44">
    <property type="entry name" value="MEDIATOR COMPLEX SUBUNIT 15 KIX DOMAIN-CONTAINING PROTEIN"/>
    <property type="match status" value="1"/>
</dbReference>
<feature type="domain" description="Mediator complex subunit 15 KIX" evidence="4">
    <location>
        <begin position="21"/>
        <end position="95"/>
    </location>
</feature>
<accession>A0A8J4RUF8</accession>
<evidence type="ECO:0000256" key="1">
    <source>
        <dbReference type="ARBA" id="ARBA00004123"/>
    </source>
</evidence>
<dbReference type="Pfam" id="PF16987">
    <property type="entry name" value="KIX_2"/>
    <property type="match status" value="1"/>
</dbReference>
<proteinExistence type="predicted"/>
<dbReference type="InterPro" id="IPR044661">
    <property type="entry name" value="MED15a/b/c-like"/>
</dbReference>
<reference evidence="5" key="1">
    <citation type="submission" date="2020-03" db="EMBL/GenBank/DDBJ databases">
        <title>Castanea mollissima Vanexum genome sequencing.</title>
        <authorList>
            <person name="Staton M."/>
        </authorList>
    </citation>
    <scope>NUCLEOTIDE SEQUENCE</scope>
    <source>
        <tissue evidence="5">Leaf</tissue>
    </source>
</reference>
<evidence type="ECO:0000313" key="6">
    <source>
        <dbReference type="Proteomes" id="UP000737018"/>
    </source>
</evidence>
<dbReference type="GO" id="GO:0003713">
    <property type="term" value="F:transcription coactivator activity"/>
    <property type="evidence" value="ECO:0007669"/>
    <property type="project" value="InterPro"/>
</dbReference>
<dbReference type="EMBL" id="JRKL02000192">
    <property type="protein sequence ID" value="KAF3973999.1"/>
    <property type="molecule type" value="Genomic_DNA"/>
</dbReference>
<dbReference type="AlphaFoldDB" id="A0A8J4RUF8"/>
<sequence length="974" mass="108788">MEENIGCKQTIKTEPTAPSSDDWRAQLTPTIRHKIVNKLLLKLMSRVSSSDPNSLNRFTNIAAQVEEKIFRYATTKDVYLKGICKKMALMDNSSSSIVASSSSQGTEFSEADATGDSSRLQNVPGFAHNVMGNSVDQLQPIIATTKSEMSASQPLQLVVSQPDQPQQLQNHQLQRLYNNCLPQKQQTVSQKIQQQHMQQNISSQQLHQQLPQQQSSATLCNWNQQFTQQINTLEQQKNSLSQGYKSNTFQQPFGLPSNVSGVLQLQKVVAPQSNVLKLQSHQPLTPMLRPVEVTAAQHEVRQTSQSTQFHQLQGSPMKLNLSEETMQQMPQTSAVLLQSQNVIDQQKQIQSQRALHESSTASLGPSAPNELTNVANWYDWAYQKLQSVRENCLEDLERLQKTAVDMFQQAQNPENFKKSIISIGKMITFLKLPRSDIVRFSERKFQGYLQAIVLFVYHSNMKNKNSVPVQQHAQQLQLSGCKSQPSQLQHAKNVRPHFHPVKLPSRSTPVGLSPLSEIEQGFPNSQPTMINSLQSGSQARLEKRNVFSPLQHDYPTPVHQAITGSSKQTKFSCNSSLNTLDSTINSFQKGSTIIAFQQHKIHQMMQPQNLKQENRLQSIQQRKQQVFTEDAQPSISSGFLQRSLSIDSEHPDQTRPPRNTVHFPSTSQIYQSSSLQVSQRNLGPPLSKPGTVFPSATPVDLEKHPSSVCVLSNTDCNQQTAAPKQPLERLIKAVESVSQKALSASIQEIDMIAGTTIDNVSKGSVGGGLAATLLSANEICSFKRLADDLSDLDSTARYQIKRPRIEPKNELRNEIKCINQQLVETMIDLDSTEDLASTETGEGTVIRCSYSAVALSQNLKLLYASSHMLPVLSLWLLVPADYPNSSPTIFDGMTVRWSHDNKECKELSENAKLKFSIVLRNLSEPISLGDMARTWEFCAREVFLENAQHIGGECFSSRYGRWENCITGCSLLST</sequence>
<dbReference type="OrthoDB" id="1896842at2759"/>
<dbReference type="GO" id="GO:0031490">
    <property type="term" value="F:chromatin DNA binding"/>
    <property type="evidence" value="ECO:0007669"/>
    <property type="project" value="InterPro"/>
</dbReference>
<dbReference type="PANTHER" id="PTHR33137">
    <property type="entry name" value="MEDIATOR OF RNA POLYMERASE II TRANSCRIPTION SUBUNIT 15A-RELATED"/>
    <property type="match status" value="1"/>
</dbReference>
<dbReference type="InterPro" id="IPR036546">
    <property type="entry name" value="MED15_KIX"/>
</dbReference>
<evidence type="ECO:0000259" key="4">
    <source>
        <dbReference type="Pfam" id="PF16987"/>
    </source>
</evidence>